<dbReference type="PROSITE" id="PS50109">
    <property type="entry name" value="HIS_KIN"/>
    <property type="match status" value="1"/>
</dbReference>
<comment type="function">
    <text evidence="10">May play the central regulatory role in sporulation. It may be an element of the effector pathway responsible for the activation of sporulation genes in response to nutritional stress. Spo0A may act in concert with spo0H (a sigma factor) to control the expression of some genes that are critical to the sporulation process.</text>
</comment>
<protein>
    <recommendedName>
        <fullName evidence="3">Stage 0 sporulation protein A homolog</fullName>
        <ecNumber evidence="2">2.7.13.3</ecNumber>
    </recommendedName>
</protein>
<evidence type="ECO:0000259" key="14">
    <source>
        <dbReference type="PROSITE" id="PS50112"/>
    </source>
</evidence>
<dbReference type="GO" id="GO:0006355">
    <property type="term" value="P:regulation of DNA-templated transcription"/>
    <property type="evidence" value="ECO:0007669"/>
    <property type="project" value="InterPro"/>
</dbReference>
<dbReference type="EMBL" id="CP000448">
    <property type="protein sequence ID" value="ABI69398.1"/>
    <property type="molecule type" value="Genomic_DNA"/>
</dbReference>
<feature type="modified residue" description="4-aspartylphosphate" evidence="11">
    <location>
        <position position="563"/>
    </location>
</feature>
<dbReference type="CDD" id="cd17546">
    <property type="entry name" value="REC_hyHK_CKI1_RcsC-like"/>
    <property type="match status" value="1"/>
</dbReference>
<dbReference type="AlphaFoldDB" id="Q0AV56"/>
<dbReference type="Pfam" id="PF02518">
    <property type="entry name" value="HATPase_c"/>
    <property type="match status" value="1"/>
</dbReference>
<proteinExistence type="predicted"/>
<dbReference type="PANTHER" id="PTHR43065:SF42">
    <property type="entry name" value="TWO-COMPONENT SENSOR PPRA"/>
    <property type="match status" value="1"/>
</dbReference>
<dbReference type="CDD" id="cd00130">
    <property type="entry name" value="PAS"/>
    <property type="match status" value="2"/>
</dbReference>
<dbReference type="Pfam" id="PF13426">
    <property type="entry name" value="PAS_9"/>
    <property type="match status" value="1"/>
</dbReference>
<evidence type="ECO:0000313" key="15">
    <source>
        <dbReference type="EMBL" id="ABI69398.1"/>
    </source>
</evidence>
<keyword evidence="16" id="KW-1185">Reference proteome</keyword>
<evidence type="ECO:0000256" key="7">
    <source>
        <dbReference type="ARBA" id="ARBA00022777"/>
    </source>
</evidence>
<dbReference type="InterPro" id="IPR035965">
    <property type="entry name" value="PAS-like_dom_sf"/>
</dbReference>
<dbReference type="InterPro" id="IPR036097">
    <property type="entry name" value="HisK_dim/P_sf"/>
</dbReference>
<dbReference type="RefSeq" id="WP_011641489.1">
    <property type="nucleotide sequence ID" value="NC_008346.1"/>
</dbReference>
<dbReference type="InterPro" id="IPR000014">
    <property type="entry name" value="PAS"/>
</dbReference>
<dbReference type="eggNOG" id="COG3852">
    <property type="taxonomic scope" value="Bacteria"/>
</dbReference>
<dbReference type="InterPro" id="IPR001789">
    <property type="entry name" value="Sig_transdc_resp-reg_receiver"/>
</dbReference>
<evidence type="ECO:0000256" key="2">
    <source>
        <dbReference type="ARBA" id="ARBA00012438"/>
    </source>
</evidence>
<dbReference type="SMART" id="SM00388">
    <property type="entry name" value="HisKA"/>
    <property type="match status" value="1"/>
</dbReference>
<keyword evidence="7 15" id="KW-0418">Kinase</keyword>
<evidence type="ECO:0000259" key="12">
    <source>
        <dbReference type="PROSITE" id="PS50109"/>
    </source>
</evidence>
<dbReference type="Gene3D" id="3.30.565.10">
    <property type="entry name" value="Histidine kinase-like ATPase, C-terminal domain"/>
    <property type="match status" value="1"/>
</dbReference>
<dbReference type="SUPFAM" id="SSF55874">
    <property type="entry name" value="ATPase domain of HSP90 chaperone/DNA topoisomerase II/histidine kinase"/>
    <property type="match status" value="1"/>
</dbReference>
<evidence type="ECO:0000256" key="1">
    <source>
        <dbReference type="ARBA" id="ARBA00000085"/>
    </source>
</evidence>
<dbReference type="PANTHER" id="PTHR43065">
    <property type="entry name" value="SENSOR HISTIDINE KINASE"/>
    <property type="match status" value="1"/>
</dbReference>
<evidence type="ECO:0000256" key="10">
    <source>
        <dbReference type="ARBA" id="ARBA00024867"/>
    </source>
</evidence>
<feature type="domain" description="PAS" evidence="14">
    <location>
        <begin position="11"/>
        <end position="81"/>
    </location>
</feature>
<dbReference type="InterPro" id="IPR011006">
    <property type="entry name" value="CheY-like_superfamily"/>
</dbReference>
<dbReference type="HOGENOM" id="CLU_000445_114_51_9"/>
<dbReference type="STRING" id="335541.Swol_2106"/>
<evidence type="ECO:0000256" key="3">
    <source>
        <dbReference type="ARBA" id="ARBA00018672"/>
    </source>
</evidence>
<dbReference type="Gene3D" id="3.40.50.2300">
    <property type="match status" value="1"/>
</dbReference>
<comment type="catalytic activity">
    <reaction evidence="1">
        <text>ATP + protein L-histidine = ADP + protein N-phospho-L-histidine.</text>
        <dbReference type="EC" id="2.7.13.3"/>
    </reaction>
</comment>
<keyword evidence="9" id="KW-0902">Two-component regulatory system</keyword>
<dbReference type="GO" id="GO:0000155">
    <property type="term" value="F:phosphorelay sensor kinase activity"/>
    <property type="evidence" value="ECO:0007669"/>
    <property type="project" value="InterPro"/>
</dbReference>
<feature type="domain" description="Response regulatory" evidence="13">
    <location>
        <begin position="509"/>
        <end position="629"/>
    </location>
</feature>
<dbReference type="eggNOG" id="COG3829">
    <property type="taxonomic scope" value="Bacteria"/>
</dbReference>
<keyword evidence="4 11" id="KW-0597">Phosphoprotein</keyword>
<evidence type="ECO:0000313" key="16">
    <source>
        <dbReference type="Proteomes" id="UP000001968"/>
    </source>
</evidence>
<dbReference type="SMART" id="SM00448">
    <property type="entry name" value="REC"/>
    <property type="match status" value="1"/>
</dbReference>
<dbReference type="Gene3D" id="1.10.287.130">
    <property type="match status" value="1"/>
</dbReference>
<dbReference type="SMART" id="SM00387">
    <property type="entry name" value="HATPase_c"/>
    <property type="match status" value="1"/>
</dbReference>
<gene>
    <name evidence="15" type="ordered locus">Swol_2106</name>
</gene>
<dbReference type="NCBIfam" id="TIGR00229">
    <property type="entry name" value="sensory_box"/>
    <property type="match status" value="2"/>
</dbReference>
<dbReference type="InterPro" id="IPR003661">
    <property type="entry name" value="HisK_dim/P_dom"/>
</dbReference>
<evidence type="ECO:0000256" key="5">
    <source>
        <dbReference type="ARBA" id="ARBA00022679"/>
    </source>
</evidence>
<dbReference type="Pfam" id="PF00989">
    <property type="entry name" value="PAS"/>
    <property type="match status" value="1"/>
</dbReference>
<dbReference type="Pfam" id="PF00072">
    <property type="entry name" value="Response_reg"/>
    <property type="match status" value="1"/>
</dbReference>
<keyword evidence="6" id="KW-0547">Nucleotide-binding</keyword>
<evidence type="ECO:0000256" key="8">
    <source>
        <dbReference type="ARBA" id="ARBA00022840"/>
    </source>
</evidence>
<dbReference type="InterPro" id="IPR036890">
    <property type="entry name" value="HATPase_C_sf"/>
</dbReference>
<dbReference type="SUPFAM" id="SSF55785">
    <property type="entry name" value="PYP-like sensor domain (PAS domain)"/>
    <property type="match status" value="2"/>
</dbReference>
<dbReference type="GO" id="GO:0005524">
    <property type="term" value="F:ATP binding"/>
    <property type="evidence" value="ECO:0007669"/>
    <property type="project" value="UniProtKB-KW"/>
</dbReference>
<dbReference type="PRINTS" id="PR00344">
    <property type="entry name" value="BCTRLSENSOR"/>
</dbReference>
<dbReference type="Gene3D" id="3.30.450.20">
    <property type="entry name" value="PAS domain"/>
    <property type="match status" value="2"/>
</dbReference>
<dbReference type="EC" id="2.7.13.3" evidence="2"/>
<dbReference type="KEGG" id="swo:Swol_2106"/>
<evidence type="ECO:0000256" key="6">
    <source>
        <dbReference type="ARBA" id="ARBA00022741"/>
    </source>
</evidence>
<dbReference type="InterPro" id="IPR004358">
    <property type="entry name" value="Sig_transdc_His_kin-like_C"/>
</dbReference>
<feature type="domain" description="Histidine kinase" evidence="12">
    <location>
        <begin position="273"/>
        <end position="490"/>
    </location>
</feature>
<dbReference type="SMART" id="SM00091">
    <property type="entry name" value="PAS"/>
    <property type="match status" value="2"/>
</dbReference>
<dbReference type="OrthoDB" id="9784397at2"/>
<feature type="domain" description="PAS" evidence="14">
    <location>
        <begin position="158"/>
        <end position="211"/>
    </location>
</feature>
<keyword evidence="8" id="KW-0067">ATP-binding</keyword>
<evidence type="ECO:0000256" key="11">
    <source>
        <dbReference type="PROSITE-ProRule" id="PRU00169"/>
    </source>
</evidence>
<dbReference type="CDD" id="cd00082">
    <property type="entry name" value="HisKA"/>
    <property type="match status" value="1"/>
</dbReference>
<keyword evidence="5" id="KW-0808">Transferase</keyword>
<organism evidence="15 16">
    <name type="scientific">Syntrophomonas wolfei subsp. wolfei (strain DSM 2245B / Goettingen)</name>
    <dbReference type="NCBI Taxonomy" id="335541"/>
    <lineage>
        <taxon>Bacteria</taxon>
        <taxon>Bacillati</taxon>
        <taxon>Bacillota</taxon>
        <taxon>Clostridia</taxon>
        <taxon>Eubacteriales</taxon>
        <taxon>Syntrophomonadaceae</taxon>
        <taxon>Syntrophomonas</taxon>
    </lineage>
</organism>
<name>Q0AV56_SYNWW</name>
<dbReference type="InterPro" id="IPR003594">
    <property type="entry name" value="HATPase_dom"/>
</dbReference>
<dbReference type="Proteomes" id="UP000001968">
    <property type="component" value="Chromosome"/>
</dbReference>
<dbReference type="SUPFAM" id="SSF47384">
    <property type="entry name" value="Homodimeric domain of signal transducing histidine kinase"/>
    <property type="match status" value="1"/>
</dbReference>
<dbReference type="eggNOG" id="COG0784">
    <property type="taxonomic scope" value="Bacteria"/>
</dbReference>
<dbReference type="InterPro" id="IPR005467">
    <property type="entry name" value="His_kinase_dom"/>
</dbReference>
<dbReference type="PROSITE" id="PS50110">
    <property type="entry name" value="RESPONSE_REGULATORY"/>
    <property type="match status" value="1"/>
</dbReference>
<evidence type="ECO:0000259" key="13">
    <source>
        <dbReference type="PROSITE" id="PS50110"/>
    </source>
</evidence>
<dbReference type="PROSITE" id="PS50112">
    <property type="entry name" value="PAS"/>
    <property type="match status" value="2"/>
</dbReference>
<dbReference type="SUPFAM" id="SSF52172">
    <property type="entry name" value="CheY-like"/>
    <property type="match status" value="1"/>
</dbReference>
<dbReference type="InterPro" id="IPR013767">
    <property type="entry name" value="PAS_fold"/>
</dbReference>
<sequence>MVESELQLQVRLNYLNMLLDNLNELFFTYNGEGFIEFVNKKTVDVLGYMPEELIGMNVLDLSFGKYQEKLKEEMRWRLEQGVSSSYDVVLRSKDSKEMIIHFNCAPILLGDKVVGGMALGENISAYQATMEALRLSEEKFAAAFRLSPEMIAITTLREGRYIDVNDVFLELFGYCREEVIGKTAKELNIWVNPQARYQVVKTLMREKLIKNFEDLFNKKSGGTWRGLCSFARLEIAGEICVLTVAADITEKRRMEEEILKVSRLESLALLAGGLAHDFNNLLTIIVGNISLARIVGMDKQDSREYILEAEKAALQARGLTQQLLTFAQGGVPIRKTTSIKEFLMQSVNFCLCGSSVISEFCIAEELWNVFVDEGQINQVINNLVLNAVQAMPDGGIIRITADNFYLDNEEGGLTLKKGQYVRLCFHDQGSGIPLEHQAKIFDPYFTTKKEGTGLGLSTSYSIIRKHGGYITCESQPGMGTSFIIYLPASSEDESGEVSQDHRLVTGYGRILFMDDELRIREMVEEMLNSLGYEVELVANGQECIDKYIQAAANARYFDAVILDMTIPGGMGGKKTMQTLREIDPQVKVIASSGYAYDSILPIYQKWGFAGVIAKPYQVEELSEVLQMVIKGQYIS</sequence>
<evidence type="ECO:0000256" key="9">
    <source>
        <dbReference type="ARBA" id="ARBA00023012"/>
    </source>
</evidence>
<accession>Q0AV56</accession>
<evidence type="ECO:0000256" key="4">
    <source>
        <dbReference type="ARBA" id="ARBA00022553"/>
    </source>
</evidence>
<reference evidence="16" key="1">
    <citation type="journal article" date="2010" name="Environ. Microbiol.">
        <title>The genome of Syntrophomonas wolfei: new insights into syntrophic metabolism and biohydrogen production.</title>
        <authorList>
            <person name="Sieber J.R."/>
            <person name="Sims D.R."/>
            <person name="Han C."/>
            <person name="Kim E."/>
            <person name="Lykidis A."/>
            <person name="Lapidus A.L."/>
            <person name="McDonnald E."/>
            <person name="Rohlin L."/>
            <person name="Culley D.E."/>
            <person name="Gunsalus R."/>
            <person name="McInerney M.J."/>
        </authorList>
    </citation>
    <scope>NUCLEOTIDE SEQUENCE [LARGE SCALE GENOMIC DNA]</scope>
    <source>
        <strain evidence="16">DSM 2245B / Goettingen</strain>
    </source>
</reference>